<dbReference type="PaxDb" id="6945-B7PT50"/>
<dbReference type="EnsemblMetazoa" id="ISCW008207-RA">
    <property type="protein sequence ID" value="ISCW008207-PA"/>
    <property type="gene ID" value="ISCW008207"/>
</dbReference>
<name>B7PT50_IXOSC</name>
<dbReference type="AlphaFoldDB" id="B7PT50"/>
<evidence type="ECO:0000256" key="1">
    <source>
        <dbReference type="SAM" id="SignalP"/>
    </source>
</evidence>
<protein>
    <recommendedName>
        <fullName evidence="5">Secreted protein</fullName>
    </recommendedName>
</protein>
<dbReference type="Proteomes" id="UP000001555">
    <property type="component" value="Unassembled WGS sequence"/>
</dbReference>
<proteinExistence type="predicted"/>
<sequence>MLGLCFLRFFVCTKCSLAFFSSVCCKLDVVGSGSSDGCAFLVSESSSPRPHGPGRKLLLSSLYSPITRRELDVGGDKRWRKLHRQLWCAQVSQVVLPVSKLLFFRGESLVRVLSLGRRRLPFWEGRGVEKTEPCQVVCSGTRKQELGFIYNVRSIARGSVGALCRVSLCLFVTSVWVCLRRRGTQAPQQRSR</sequence>
<evidence type="ECO:0000313" key="4">
    <source>
        <dbReference type="Proteomes" id="UP000001555"/>
    </source>
</evidence>
<dbReference type="InParanoid" id="B7PT50"/>
<keyword evidence="1" id="KW-0732">Signal</keyword>
<accession>B7PT50</accession>
<dbReference type="VEuPathDB" id="VectorBase:ISCI008207"/>
<reference evidence="3" key="2">
    <citation type="submission" date="2020-05" db="UniProtKB">
        <authorList>
            <consortium name="EnsemblMetazoa"/>
        </authorList>
    </citation>
    <scope>IDENTIFICATION</scope>
    <source>
        <strain evidence="3">wikel</strain>
    </source>
</reference>
<dbReference type="EMBL" id="DS783703">
    <property type="protein sequence ID" value="EEC09772.1"/>
    <property type="molecule type" value="Genomic_DNA"/>
</dbReference>
<feature type="signal peptide" evidence="1">
    <location>
        <begin position="1"/>
        <end position="18"/>
    </location>
</feature>
<reference evidence="2 4" key="1">
    <citation type="submission" date="2008-03" db="EMBL/GenBank/DDBJ databases">
        <title>Annotation of Ixodes scapularis.</title>
        <authorList>
            <consortium name="Ixodes scapularis Genome Project Consortium"/>
            <person name="Caler E."/>
            <person name="Hannick L.I."/>
            <person name="Bidwell S."/>
            <person name="Joardar V."/>
            <person name="Thiagarajan M."/>
            <person name="Amedeo P."/>
            <person name="Galinsky K.J."/>
            <person name="Schobel S."/>
            <person name="Inman J."/>
            <person name="Hostetler J."/>
            <person name="Miller J."/>
            <person name="Hammond M."/>
            <person name="Megy K."/>
            <person name="Lawson D."/>
            <person name="Kodira C."/>
            <person name="Sutton G."/>
            <person name="Meyer J."/>
            <person name="Hill C.A."/>
            <person name="Birren B."/>
            <person name="Nene V."/>
            <person name="Collins F."/>
            <person name="Alarcon-Chaidez F."/>
            <person name="Wikel S."/>
            <person name="Strausberg R."/>
        </authorList>
    </citation>
    <scope>NUCLEOTIDE SEQUENCE [LARGE SCALE GENOMIC DNA]</scope>
    <source>
        <strain evidence="4">Wikel</strain>
        <strain evidence="2">Wikel colony</strain>
    </source>
</reference>
<evidence type="ECO:0008006" key="5">
    <source>
        <dbReference type="Google" id="ProtNLM"/>
    </source>
</evidence>
<evidence type="ECO:0000313" key="2">
    <source>
        <dbReference type="EMBL" id="EEC09772.1"/>
    </source>
</evidence>
<keyword evidence="4" id="KW-1185">Reference proteome</keyword>
<dbReference type="VEuPathDB" id="VectorBase:ISCW008207"/>
<feature type="chain" id="PRO_5014568126" description="Secreted protein" evidence="1">
    <location>
        <begin position="19"/>
        <end position="192"/>
    </location>
</feature>
<dbReference type="HOGENOM" id="CLU_1416599_0_0_1"/>
<gene>
    <name evidence="2" type="ORF">IscW_ISCW008207</name>
</gene>
<evidence type="ECO:0000313" key="3">
    <source>
        <dbReference type="EnsemblMetazoa" id="ISCW008207-PA"/>
    </source>
</evidence>
<organism>
    <name type="scientific">Ixodes scapularis</name>
    <name type="common">Black-legged tick</name>
    <name type="synonym">Deer tick</name>
    <dbReference type="NCBI Taxonomy" id="6945"/>
    <lineage>
        <taxon>Eukaryota</taxon>
        <taxon>Metazoa</taxon>
        <taxon>Ecdysozoa</taxon>
        <taxon>Arthropoda</taxon>
        <taxon>Chelicerata</taxon>
        <taxon>Arachnida</taxon>
        <taxon>Acari</taxon>
        <taxon>Parasitiformes</taxon>
        <taxon>Ixodida</taxon>
        <taxon>Ixodoidea</taxon>
        <taxon>Ixodidae</taxon>
        <taxon>Ixodinae</taxon>
        <taxon>Ixodes</taxon>
    </lineage>
</organism>
<dbReference type="EMBL" id="ABJB011079901">
    <property type="status" value="NOT_ANNOTATED_CDS"/>
    <property type="molecule type" value="Genomic_DNA"/>
</dbReference>